<reference evidence="1 2" key="1">
    <citation type="submission" date="2024-09" db="EMBL/GenBank/DDBJ databases">
        <authorList>
            <person name="D'Angelo T."/>
        </authorList>
    </citation>
    <scope>NUCLEOTIDE SEQUENCE [LARGE SCALE GENOMIC DNA]</scope>
    <source>
        <strain evidence="1">SAG AM-320-E07</strain>
    </source>
</reference>
<evidence type="ECO:0000313" key="1">
    <source>
        <dbReference type="EMBL" id="MFC1573257.1"/>
    </source>
</evidence>
<evidence type="ECO:0000313" key="2">
    <source>
        <dbReference type="Proteomes" id="UP001593833"/>
    </source>
</evidence>
<keyword evidence="2" id="KW-1185">Reference proteome</keyword>
<sequence>SNCVPTLGDLDFDGDLDLVTGDLFNEVQYFENVGGTWQEDFDMLEGIVVGQNAAPVLCDLDGDDDLDLVIGNYPGTFDYFENIQQNPESVEPERSVRNRLSLSAYPNLFNPLTTLRYSLQEPARVGLAIYDVSGRCIEQLINENQSAGEHRAQWSCTSRSGSDAVPGVYFCRLQILGQSETIKIVYRK</sequence>
<dbReference type="Proteomes" id="UP001593833">
    <property type="component" value="Unassembled WGS sequence"/>
</dbReference>
<dbReference type="EMBL" id="JBHPKH010000104">
    <property type="protein sequence ID" value="MFC1573257.1"/>
    <property type="molecule type" value="Genomic_DNA"/>
</dbReference>
<proteinExistence type="predicted"/>
<protein>
    <submittedName>
        <fullName evidence="1">T9SS type A sorting domain-containing protein</fullName>
    </submittedName>
</protein>
<organism evidence="1 2">
    <name type="scientific">Eiseniibacteriota bacterium</name>
    <dbReference type="NCBI Taxonomy" id="2212470"/>
    <lineage>
        <taxon>Bacteria</taxon>
        <taxon>Candidatus Eiseniibacteriota</taxon>
    </lineage>
</organism>
<feature type="non-terminal residue" evidence="1">
    <location>
        <position position="1"/>
    </location>
</feature>
<dbReference type="SUPFAM" id="SSF69318">
    <property type="entry name" value="Integrin alpha N-terminal domain"/>
    <property type="match status" value="1"/>
</dbReference>
<dbReference type="InterPro" id="IPR028994">
    <property type="entry name" value="Integrin_alpha_N"/>
</dbReference>
<dbReference type="Gene3D" id="2.60.40.4070">
    <property type="match status" value="1"/>
</dbReference>
<gene>
    <name evidence="1" type="ORF">ACFL6M_06630</name>
</gene>
<accession>A0ABV6YLN9</accession>
<dbReference type="InterPro" id="IPR026444">
    <property type="entry name" value="Secre_tail"/>
</dbReference>
<name>A0ABV6YLN9_UNCEI</name>
<dbReference type="NCBIfam" id="TIGR04183">
    <property type="entry name" value="Por_Secre_tail"/>
    <property type="match status" value="1"/>
</dbReference>
<comment type="caution">
    <text evidence="1">The sequence shown here is derived from an EMBL/GenBank/DDBJ whole genome shotgun (WGS) entry which is preliminary data.</text>
</comment>